<comment type="caution">
    <text evidence="2">The sequence shown here is derived from an EMBL/GenBank/DDBJ whole genome shotgun (WGS) entry which is preliminary data.</text>
</comment>
<organism evidence="2 3">
    <name type="scientific">Tilletia horrida</name>
    <dbReference type="NCBI Taxonomy" id="155126"/>
    <lineage>
        <taxon>Eukaryota</taxon>
        <taxon>Fungi</taxon>
        <taxon>Dikarya</taxon>
        <taxon>Basidiomycota</taxon>
        <taxon>Ustilaginomycotina</taxon>
        <taxon>Exobasidiomycetes</taxon>
        <taxon>Tilletiales</taxon>
        <taxon>Tilletiaceae</taxon>
        <taxon>Tilletia</taxon>
    </lineage>
</organism>
<protein>
    <submittedName>
        <fullName evidence="2">Uncharacterized protein</fullName>
    </submittedName>
</protein>
<name>A0AAN6GIF2_9BASI</name>
<sequence>MEDAMGATTSKEIAPQPTMTTFSLQSRTTPQEVAAATTFRRSHSRAPVTAQLVHRSSSLNAAVAQSFAEDHRNTPTHLSKETFATRSSHDPSPVIRRQEYKTPTHKQTRTSSAYKRIGDAPTKANVKKQRTSEHCDNLSTAAAKALERYESDPQAMETPCRGPRHEGDFRRPDKYVLPQPRTSWPMDSDEDHSDLSSDAHVSAGLPAYTEMDPRVPTTQDPEASILSARFGNSVARPSASSSQTCIKGIPPNLEATALRMREYNMASVEALRDWSDYMRAVRDILPKTKYSCPMCSMLSKPAGHAPGRCQTEHLNIQAQIQFRNDKDNKWDYGQACYFCWLPQDVCRRRNDAKECSMQPYKEAVRGILMMLTAYPAIRAAAVEVATLFNPLYSLPEPVGPLSMGRDWRDNEYRYGSPTYTSFQALAAILFLWDGRI</sequence>
<reference evidence="2" key="1">
    <citation type="journal article" date="2023" name="PhytoFront">
        <title>Draft Genome Resources of Seven Strains of Tilletia horrida, Causal Agent of Kernel Smut of Rice.</title>
        <authorList>
            <person name="Khanal S."/>
            <person name="Antony Babu S."/>
            <person name="Zhou X.G."/>
        </authorList>
    </citation>
    <scope>NUCLEOTIDE SEQUENCE</scope>
    <source>
        <strain evidence="2">TX6</strain>
    </source>
</reference>
<dbReference type="AlphaFoldDB" id="A0AAN6GIF2"/>
<feature type="region of interest" description="Disordered" evidence="1">
    <location>
        <begin position="150"/>
        <end position="199"/>
    </location>
</feature>
<evidence type="ECO:0000313" key="2">
    <source>
        <dbReference type="EMBL" id="KAK0542675.1"/>
    </source>
</evidence>
<feature type="region of interest" description="Disordered" evidence="1">
    <location>
        <begin position="1"/>
        <end position="28"/>
    </location>
</feature>
<feature type="region of interest" description="Disordered" evidence="1">
    <location>
        <begin position="69"/>
        <end position="112"/>
    </location>
</feature>
<feature type="compositionally biased region" description="Polar residues" evidence="1">
    <location>
        <begin position="7"/>
        <end position="28"/>
    </location>
</feature>
<keyword evidence="3" id="KW-1185">Reference proteome</keyword>
<evidence type="ECO:0000313" key="3">
    <source>
        <dbReference type="Proteomes" id="UP001176517"/>
    </source>
</evidence>
<proteinExistence type="predicted"/>
<evidence type="ECO:0000256" key="1">
    <source>
        <dbReference type="SAM" id="MobiDB-lite"/>
    </source>
</evidence>
<accession>A0AAN6GIF2</accession>
<dbReference type="EMBL" id="JAPDMZ010000471">
    <property type="protein sequence ID" value="KAK0542675.1"/>
    <property type="molecule type" value="Genomic_DNA"/>
</dbReference>
<dbReference type="Proteomes" id="UP001176517">
    <property type="component" value="Unassembled WGS sequence"/>
</dbReference>
<gene>
    <name evidence="2" type="ORF">OC846_006669</name>
</gene>
<feature type="compositionally biased region" description="Basic and acidic residues" evidence="1">
    <location>
        <begin position="163"/>
        <end position="174"/>
    </location>
</feature>